<proteinExistence type="predicted"/>
<dbReference type="PROSITE" id="PS50082">
    <property type="entry name" value="WD_REPEATS_2"/>
    <property type="match status" value="3"/>
</dbReference>
<feature type="repeat" description="WD" evidence="3">
    <location>
        <begin position="453"/>
        <end position="494"/>
    </location>
</feature>
<dbReference type="SMART" id="SM00320">
    <property type="entry name" value="WD40"/>
    <property type="match status" value="8"/>
</dbReference>
<dbReference type="InterPro" id="IPR001680">
    <property type="entry name" value="WD40_rpt"/>
</dbReference>
<evidence type="ECO:0000313" key="7">
    <source>
        <dbReference type="Proteomes" id="UP001187315"/>
    </source>
</evidence>
<dbReference type="InterPro" id="IPR055442">
    <property type="entry name" value="Beta-prop_EML-like_2nd"/>
</dbReference>
<evidence type="ECO:0000313" key="6">
    <source>
        <dbReference type="EMBL" id="KAK2846121.1"/>
    </source>
</evidence>
<dbReference type="PANTHER" id="PTHR32215:SF0">
    <property type="entry name" value="CILIA- AND FLAGELLA-ASSOCIATED PROTEIN 57"/>
    <property type="match status" value="1"/>
</dbReference>
<dbReference type="SUPFAM" id="SSF50978">
    <property type="entry name" value="WD40 repeat-like"/>
    <property type="match status" value="2"/>
</dbReference>
<dbReference type="InterPro" id="IPR015943">
    <property type="entry name" value="WD40/YVTN_repeat-like_dom_sf"/>
</dbReference>
<evidence type="ECO:0000256" key="4">
    <source>
        <dbReference type="SAM" id="Coils"/>
    </source>
</evidence>
<reference evidence="6" key="1">
    <citation type="submission" date="2023-08" db="EMBL/GenBank/DDBJ databases">
        <title>Pelteobagrus vachellii genome.</title>
        <authorList>
            <person name="Liu H."/>
        </authorList>
    </citation>
    <scope>NUCLEOTIDE SEQUENCE</scope>
    <source>
        <strain evidence="6">PRFRI_2022a</strain>
        <tissue evidence="6">Muscle</tissue>
    </source>
</reference>
<dbReference type="InterPro" id="IPR036322">
    <property type="entry name" value="WD40_repeat_dom_sf"/>
</dbReference>
<evidence type="ECO:0000256" key="1">
    <source>
        <dbReference type="ARBA" id="ARBA00022574"/>
    </source>
</evidence>
<feature type="domain" description="EML-like second beta-propeller" evidence="5">
    <location>
        <begin position="339"/>
        <end position="609"/>
    </location>
</feature>
<dbReference type="PROSITE" id="PS50294">
    <property type="entry name" value="WD_REPEATS_REGION"/>
    <property type="match status" value="2"/>
</dbReference>
<feature type="repeat" description="WD" evidence="3">
    <location>
        <begin position="577"/>
        <end position="618"/>
    </location>
</feature>
<keyword evidence="1 3" id="KW-0853">WD repeat</keyword>
<feature type="coiled-coil region" evidence="4">
    <location>
        <begin position="738"/>
        <end position="925"/>
    </location>
</feature>
<evidence type="ECO:0000256" key="2">
    <source>
        <dbReference type="ARBA" id="ARBA00022737"/>
    </source>
</evidence>
<sequence>MNFDTISRDIEDEETVIFPSGKYCISYNFHQQHPKFIHRTKGSNAMQALALSPDRRYLAVSERGKWGSIVIIDLEDQKRPKKQVLTGKDCGVQDFICMAFSADAEYLIGQAGGPTWNLICWQWKKNKLIATVKTTIQGNISQISFNPENEKQVCVTGKGIFKIFKFKTETLRLEKSYKVEKLNILCHTWMPGDFVIAGSEEGQLLILKSKCLQRLGKESEGQKEKVESPTPMAAVTAIVPYSKGFACSSGRGLVSLYEETQYNDDYRKIETLRIPVHPYSSQPLQEIATMCTSPSEETLAISTEQGQLYHISFTSEDIIENKKTKFKYLSHCLHSGSITGMSVCATKPLIATCSKDCTVHIWNYSTKTLVQFKEFDEEPLCVSIHPNSLFILVGFSTEVCLMNVLNDNMRTVRKYPTGSCTECVFNHDGNKFASVNQNVITIYNIRTQKKMDLNEHHKKVQSVKWSENDTRLVSCGMDGNVFVWDVLVGNVVIRNEKTCSYADMAFSPTNGSIHCVDRSHIWEISNEGVLCEMASDGAANTAIAVTRSGRSVFVGTAAGTVKVLDYSLEKEMKWKEHQAHSGPITKMAVTPSDQYLLTASKDGSLFIWSISDEDGQTVETVSEVDYTEEVLCTKKFVDEKEDTINELKFHVEWMEKEQEITMNMMDVNCNEKINGIKQSYQKQIQALKEELQILRSLKQMEKDSYENVKAEMKENTAKAMKDREMILDMEPRLEFEKNKEFEQKLQLVQENLENELQKTKENNRSEMEESKQAYDTELQELQAAFEQEVKNAKDKQQRILEDATYEILELYSEYEKDIQEEKETAQMFEQELQLMDKNLTTYWTIKSLSEEQLSKISELREEMQKLKDQLWDVSQNFRCLSKVKEEQSQIISDQESSIEELKKNIEDLERSLEESKKELFSVIVQSEKHDKERKGSSQLSVIGQLQEKVEENNYMFSKIVAEISVAMKKNQEIIFDLKRKIEVKDKDLSIEREKVISVNNMVERMKNDIYNCSRFIQEPKKLKEKFIELHKRHIHEPDVNISVVDEDLLKHNKQIEYFYNILESQRSAHIKEMQTEMNKNYRLTAENRSLSEQLIDQRLKQLHLLNSCKEQNIQCNCMASGKKKNKCVYTADQKSLLKLRQRQITW</sequence>
<dbReference type="AlphaFoldDB" id="A0AA88SPA6"/>
<dbReference type="Pfam" id="PF23414">
    <property type="entry name" value="Beta-prop_EML_2"/>
    <property type="match status" value="1"/>
</dbReference>
<gene>
    <name evidence="6" type="ORF">Q7C36_010975</name>
</gene>
<name>A0AA88SPA6_TACVA</name>
<keyword evidence="2" id="KW-0677">Repeat</keyword>
<dbReference type="Gene3D" id="2.130.10.10">
    <property type="entry name" value="YVTN repeat-like/Quinoprotein amine dehydrogenase"/>
    <property type="match status" value="2"/>
</dbReference>
<protein>
    <recommendedName>
        <fullName evidence="5">EML-like second beta-propeller domain-containing protein</fullName>
    </recommendedName>
</protein>
<keyword evidence="7" id="KW-1185">Reference proteome</keyword>
<dbReference type="PANTHER" id="PTHR32215">
    <property type="entry name" value="CILIA- AND FLAGELLA-ASSOCIATED PROTEIN 57"/>
    <property type="match status" value="1"/>
</dbReference>
<feature type="repeat" description="WD" evidence="3">
    <location>
        <begin position="334"/>
        <end position="372"/>
    </location>
</feature>
<dbReference type="PROSITE" id="PS00678">
    <property type="entry name" value="WD_REPEATS_1"/>
    <property type="match status" value="1"/>
</dbReference>
<evidence type="ECO:0000256" key="3">
    <source>
        <dbReference type="PROSITE-ProRule" id="PRU00221"/>
    </source>
</evidence>
<dbReference type="Proteomes" id="UP001187315">
    <property type="component" value="Unassembled WGS sequence"/>
</dbReference>
<dbReference type="EMBL" id="JAVHJS010000010">
    <property type="protein sequence ID" value="KAK2846121.1"/>
    <property type="molecule type" value="Genomic_DNA"/>
</dbReference>
<feature type="coiled-coil region" evidence="4">
    <location>
        <begin position="670"/>
        <end position="704"/>
    </location>
</feature>
<accession>A0AA88SPA6</accession>
<organism evidence="6 7">
    <name type="scientific">Tachysurus vachellii</name>
    <name type="common">Darkbarbel catfish</name>
    <name type="synonym">Pelteobagrus vachellii</name>
    <dbReference type="NCBI Taxonomy" id="175792"/>
    <lineage>
        <taxon>Eukaryota</taxon>
        <taxon>Metazoa</taxon>
        <taxon>Chordata</taxon>
        <taxon>Craniata</taxon>
        <taxon>Vertebrata</taxon>
        <taxon>Euteleostomi</taxon>
        <taxon>Actinopterygii</taxon>
        <taxon>Neopterygii</taxon>
        <taxon>Teleostei</taxon>
        <taxon>Ostariophysi</taxon>
        <taxon>Siluriformes</taxon>
        <taxon>Bagridae</taxon>
        <taxon>Tachysurus</taxon>
    </lineage>
</organism>
<dbReference type="InterPro" id="IPR052993">
    <property type="entry name" value="CFA-57"/>
</dbReference>
<dbReference type="InterPro" id="IPR019775">
    <property type="entry name" value="WD40_repeat_CS"/>
</dbReference>
<comment type="caution">
    <text evidence="6">The sequence shown here is derived from an EMBL/GenBank/DDBJ whole genome shotgun (WGS) entry which is preliminary data.</text>
</comment>
<keyword evidence="4" id="KW-0175">Coiled coil</keyword>
<evidence type="ECO:0000259" key="5">
    <source>
        <dbReference type="Pfam" id="PF23414"/>
    </source>
</evidence>